<evidence type="ECO:0000256" key="2">
    <source>
        <dbReference type="ARBA" id="ARBA00023315"/>
    </source>
</evidence>
<accession>A0ABR6HPR7</accession>
<dbReference type="Gene3D" id="3.40.630.30">
    <property type="match status" value="1"/>
</dbReference>
<dbReference type="PANTHER" id="PTHR43877">
    <property type="entry name" value="AMINOALKYLPHOSPHONATE N-ACETYLTRANSFERASE-RELATED-RELATED"/>
    <property type="match status" value="1"/>
</dbReference>
<proteinExistence type="predicted"/>
<name>A0ABR6HPR7_9RHOB</name>
<reference evidence="4 5" key="1">
    <citation type="submission" date="2020-08" db="EMBL/GenBank/DDBJ databases">
        <title>Genomic Encyclopedia of Type Strains, Phase III (KMG-III): the genomes of soil and plant-associated and newly described type strains.</title>
        <authorList>
            <person name="Whitman W."/>
        </authorList>
    </citation>
    <scope>NUCLEOTIDE SEQUENCE [LARGE SCALE GENOMIC DNA]</scope>
    <source>
        <strain evidence="4 5">CECT 8572</strain>
    </source>
</reference>
<dbReference type="Proteomes" id="UP000576152">
    <property type="component" value="Unassembled WGS sequence"/>
</dbReference>
<evidence type="ECO:0000256" key="1">
    <source>
        <dbReference type="ARBA" id="ARBA00022679"/>
    </source>
</evidence>
<dbReference type="CDD" id="cd04301">
    <property type="entry name" value="NAT_SF"/>
    <property type="match status" value="1"/>
</dbReference>
<dbReference type="PANTHER" id="PTHR43877:SF2">
    <property type="entry name" value="AMINOALKYLPHOSPHONATE N-ACETYLTRANSFERASE-RELATED"/>
    <property type="match status" value="1"/>
</dbReference>
<evidence type="ECO:0000313" key="5">
    <source>
        <dbReference type="Proteomes" id="UP000576152"/>
    </source>
</evidence>
<sequence>MMIERPYTYRVLTAEDGASWDALRKEGVRDFPLGFLVTADEAETMTAEKARSILENGTTRGVFDASSLVGYCGLRRETLQQTCHRAEIGPFYVTSAHQGCGAARVLMDGVVSEARTRGIEQLELFVDVENTRALAFYKRHGFEPISVHPDGVRIGGKSRDAHFCILRIGRVMSAVS</sequence>
<dbReference type="InterPro" id="IPR050832">
    <property type="entry name" value="Bact_Acetyltransf"/>
</dbReference>
<keyword evidence="2" id="KW-0012">Acyltransferase</keyword>
<organism evidence="4 5">
    <name type="scientific">Limimaricola variabilis</name>
    <dbReference type="NCBI Taxonomy" id="1492771"/>
    <lineage>
        <taxon>Bacteria</taxon>
        <taxon>Pseudomonadati</taxon>
        <taxon>Pseudomonadota</taxon>
        <taxon>Alphaproteobacteria</taxon>
        <taxon>Rhodobacterales</taxon>
        <taxon>Paracoccaceae</taxon>
        <taxon>Limimaricola</taxon>
    </lineage>
</organism>
<dbReference type="InterPro" id="IPR016181">
    <property type="entry name" value="Acyl_CoA_acyltransferase"/>
</dbReference>
<dbReference type="InterPro" id="IPR000182">
    <property type="entry name" value="GNAT_dom"/>
</dbReference>
<feature type="domain" description="N-acetyltransferase" evidence="3">
    <location>
        <begin position="7"/>
        <end position="160"/>
    </location>
</feature>
<gene>
    <name evidence="4" type="ORF">FHS00_002134</name>
</gene>
<keyword evidence="1" id="KW-0808">Transferase</keyword>
<evidence type="ECO:0000313" key="4">
    <source>
        <dbReference type="EMBL" id="MBB3712546.1"/>
    </source>
</evidence>
<keyword evidence="5" id="KW-1185">Reference proteome</keyword>
<dbReference type="Pfam" id="PF00583">
    <property type="entry name" value="Acetyltransf_1"/>
    <property type="match status" value="1"/>
</dbReference>
<protein>
    <submittedName>
        <fullName evidence="4">Ribosomal protein S18 acetylase RimI-like enzyme</fullName>
    </submittedName>
</protein>
<dbReference type="EMBL" id="JACIBX010000007">
    <property type="protein sequence ID" value="MBB3712546.1"/>
    <property type="molecule type" value="Genomic_DNA"/>
</dbReference>
<evidence type="ECO:0000259" key="3">
    <source>
        <dbReference type="PROSITE" id="PS51186"/>
    </source>
</evidence>
<comment type="caution">
    <text evidence="4">The sequence shown here is derived from an EMBL/GenBank/DDBJ whole genome shotgun (WGS) entry which is preliminary data.</text>
</comment>
<dbReference type="SUPFAM" id="SSF55729">
    <property type="entry name" value="Acyl-CoA N-acyltransferases (Nat)"/>
    <property type="match status" value="1"/>
</dbReference>
<dbReference type="PROSITE" id="PS51186">
    <property type="entry name" value="GNAT"/>
    <property type="match status" value="1"/>
</dbReference>